<keyword evidence="3 5" id="KW-0808">Transferase</keyword>
<evidence type="ECO:0000256" key="4">
    <source>
        <dbReference type="ARBA" id="ARBA00023315"/>
    </source>
</evidence>
<dbReference type="EMBL" id="JALNTZ010000009">
    <property type="protein sequence ID" value="KAJ3641518.1"/>
    <property type="molecule type" value="Genomic_DNA"/>
</dbReference>
<dbReference type="PANTHER" id="PTHR10434">
    <property type="entry name" value="1-ACYL-SN-GLYCEROL-3-PHOSPHATE ACYLTRANSFERASE"/>
    <property type="match status" value="1"/>
</dbReference>
<dbReference type="CDD" id="cd07989">
    <property type="entry name" value="LPLAT_AGPAT-like"/>
    <property type="match status" value="1"/>
</dbReference>
<evidence type="ECO:0000259" key="7">
    <source>
        <dbReference type="SMART" id="SM00563"/>
    </source>
</evidence>
<dbReference type="InterPro" id="IPR002123">
    <property type="entry name" value="Plipid/glycerol_acylTrfase"/>
</dbReference>
<sequence length="276" mass="31952">MNASYTEIIFAGCILILPFLYESSHVFRYHLKFVLYYAIVMLNSVILIPLFCFRAGNVRNLLTASAWCHHISTLLGLRWILRGREHLEKDQACIIVSNHQSSIDILGMFDVWPVMDKCTVVAKKELFYAWPFGLAAWLCGLIFIPRMNSDKAKSLMNEAAESIKKDRIKLWVFPEGTRRNTGQIHPFKKGAFHLAITAKLPILPVIYSQYYFLDKENKRFDHGKVYITVLPPIPTDNLTTEHMDELIERTRTMMTSTFHETNKEIKDSMARTFPSQ</sequence>
<evidence type="ECO:0000256" key="2">
    <source>
        <dbReference type="ARBA" id="ARBA00008655"/>
    </source>
</evidence>
<feature type="transmembrane region" description="Helical" evidence="6">
    <location>
        <begin position="33"/>
        <end position="53"/>
    </location>
</feature>
<comment type="pathway">
    <text evidence="1">Phospholipid metabolism; CDP-diacylglycerol biosynthesis; CDP-diacylglycerol from sn-glycerol 3-phosphate: step 2/3.</text>
</comment>
<evidence type="ECO:0000313" key="8">
    <source>
        <dbReference type="EMBL" id="KAJ3641518.1"/>
    </source>
</evidence>
<comment type="caution">
    <text evidence="8">The sequence shown here is derived from an EMBL/GenBank/DDBJ whole genome shotgun (WGS) entry which is preliminary data.</text>
</comment>
<feature type="transmembrane region" description="Helical" evidence="6">
    <location>
        <begin position="126"/>
        <end position="144"/>
    </location>
</feature>
<keyword evidence="5" id="KW-1208">Phospholipid metabolism</keyword>
<organism evidence="8 9">
    <name type="scientific">Zophobas morio</name>
    <dbReference type="NCBI Taxonomy" id="2755281"/>
    <lineage>
        <taxon>Eukaryota</taxon>
        <taxon>Metazoa</taxon>
        <taxon>Ecdysozoa</taxon>
        <taxon>Arthropoda</taxon>
        <taxon>Hexapoda</taxon>
        <taxon>Insecta</taxon>
        <taxon>Pterygota</taxon>
        <taxon>Neoptera</taxon>
        <taxon>Endopterygota</taxon>
        <taxon>Coleoptera</taxon>
        <taxon>Polyphaga</taxon>
        <taxon>Cucujiformia</taxon>
        <taxon>Tenebrionidae</taxon>
        <taxon>Zophobas</taxon>
    </lineage>
</organism>
<keyword evidence="6" id="KW-0812">Transmembrane</keyword>
<dbReference type="NCBIfam" id="TIGR00530">
    <property type="entry name" value="AGP_acyltrn"/>
    <property type="match status" value="1"/>
</dbReference>
<dbReference type="InterPro" id="IPR004552">
    <property type="entry name" value="AGP_acyltrans"/>
</dbReference>
<keyword evidence="5" id="KW-0594">Phospholipid biosynthesis</keyword>
<dbReference type="GO" id="GO:0005783">
    <property type="term" value="C:endoplasmic reticulum"/>
    <property type="evidence" value="ECO:0007669"/>
    <property type="project" value="TreeGrafter"/>
</dbReference>
<evidence type="ECO:0000256" key="5">
    <source>
        <dbReference type="RuleBase" id="RU361267"/>
    </source>
</evidence>
<dbReference type="GO" id="GO:0016020">
    <property type="term" value="C:membrane"/>
    <property type="evidence" value="ECO:0007669"/>
    <property type="project" value="InterPro"/>
</dbReference>
<keyword evidence="6" id="KW-1133">Transmembrane helix</keyword>
<evidence type="ECO:0000256" key="1">
    <source>
        <dbReference type="ARBA" id="ARBA00004728"/>
    </source>
</evidence>
<gene>
    <name evidence="8" type="ORF">Zmor_028023</name>
</gene>
<dbReference type="GO" id="GO:0003841">
    <property type="term" value="F:1-acylglycerol-3-phosphate O-acyltransferase activity"/>
    <property type="evidence" value="ECO:0007669"/>
    <property type="project" value="UniProtKB-UniRule"/>
</dbReference>
<keyword evidence="4 5" id="KW-0012">Acyltransferase</keyword>
<comment type="catalytic activity">
    <reaction evidence="5">
        <text>a 1-acyl-sn-glycero-3-phosphate + an acyl-CoA = a 1,2-diacyl-sn-glycero-3-phosphate + CoA</text>
        <dbReference type="Rhea" id="RHEA:19709"/>
        <dbReference type="ChEBI" id="CHEBI:57287"/>
        <dbReference type="ChEBI" id="CHEBI:57970"/>
        <dbReference type="ChEBI" id="CHEBI:58342"/>
        <dbReference type="ChEBI" id="CHEBI:58608"/>
        <dbReference type="EC" id="2.3.1.51"/>
    </reaction>
</comment>
<dbReference type="AlphaFoldDB" id="A0AA38HPQ8"/>
<proteinExistence type="inferred from homology"/>
<dbReference type="SUPFAM" id="SSF69593">
    <property type="entry name" value="Glycerol-3-phosphate (1)-acyltransferase"/>
    <property type="match status" value="1"/>
</dbReference>
<dbReference type="EC" id="2.3.1.51" evidence="5"/>
<feature type="domain" description="Phospholipid/glycerol acyltransferase" evidence="7">
    <location>
        <begin position="93"/>
        <end position="210"/>
    </location>
</feature>
<dbReference type="PANTHER" id="PTHR10434:SF11">
    <property type="entry name" value="1-ACYL-SN-GLYCEROL-3-PHOSPHATE ACYLTRANSFERASE"/>
    <property type="match status" value="1"/>
</dbReference>
<evidence type="ECO:0000313" key="9">
    <source>
        <dbReference type="Proteomes" id="UP001168821"/>
    </source>
</evidence>
<comment type="domain">
    <text evidence="5">The HXXXXD motif is essential for acyltransferase activity and may constitute the binding site for the phosphate moiety of the glycerol-3-phosphate.</text>
</comment>
<evidence type="ECO:0000256" key="3">
    <source>
        <dbReference type="ARBA" id="ARBA00022679"/>
    </source>
</evidence>
<reference evidence="8" key="1">
    <citation type="journal article" date="2023" name="G3 (Bethesda)">
        <title>Whole genome assemblies of Zophobas morio and Tenebrio molitor.</title>
        <authorList>
            <person name="Kaur S."/>
            <person name="Stinson S.A."/>
            <person name="diCenzo G.C."/>
        </authorList>
    </citation>
    <scope>NUCLEOTIDE SEQUENCE</scope>
    <source>
        <strain evidence="8">QUZm001</strain>
    </source>
</reference>
<dbReference type="SMART" id="SM00563">
    <property type="entry name" value="PlsC"/>
    <property type="match status" value="1"/>
</dbReference>
<dbReference type="Pfam" id="PF01553">
    <property type="entry name" value="Acyltransferase"/>
    <property type="match status" value="1"/>
</dbReference>
<dbReference type="GO" id="GO:0006654">
    <property type="term" value="P:phosphatidic acid biosynthetic process"/>
    <property type="evidence" value="ECO:0007669"/>
    <property type="project" value="TreeGrafter"/>
</dbReference>
<keyword evidence="6" id="KW-0472">Membrane</keyword>
<feature type="transmembrane region" description="Helical" evidence="6">
    <location>
        <begin position="5"/>
        <end position="21"/>
    </location>
</feature>
<comment type="similarity">
    <text evidence="2 5">Belongs to the 1-acyl-sn-glycerol-3-phosphate acyltransferase family.</text>
</comment>
<evidence type="ECO:0000256" key="6">
    <source>
        <dbReference type="SAM" id="Phobius"/>
    </source>
</evidence>
<accession>A0AA38HPQ8</accession>
<dbReference type="Proteomes" id="UP001168821">
    <property type="component" value="Unassembled WGS sequence"/>
</dbReference>
<keyword evidence="5" id="KW-0443">Lipid metabolism</keyword>
<name>A0AA38HPQ8_9CUCU</name>
<protein>
    <recommendedName>
        <fullName evidence="5">1-acyl-sn-glycerol-3-phosphate acyltransferase</fullName>
        <ecNumber evidence="5">2.3.1.51</ecNumber>
    </recommendedName>
</protein>
<keyword evidence="5" id="KW-0444">Lipid biosynthesis</keyword>
<keyword evidence="9" id="KW-1185">Reference proteome</keyword>